<dbReference type="Gene3D" id="3.20.20.100">
    <property type="entry name" value="NADP-dependent oxidoreductase domain"/>
    <property type="match status" value="1"/>
</dbReference>
<dbReference type="SUPFAM" id="SSF51430">
    <property type="entry name" value="NAD(P)-linked oxidoreductase"/>
    <property type="match status" value="1"/>
</dbReference>
<dbReference type="PANTHER" id="PTHR43364">
    <property type="entry name" value="NADH-SPECIFIC METHYLGLYOXAL REDUCTASE-RELATED"/>
    <property type="match status" value="1"/>
</dbReference>
<dbReference type="PANTHER" id="PTHR43364:SF6">
    <property type="entry name" value="OXIDOREDUCTASE-RELATED"/>
    <property type="match status" value="1"/>
</dbReference>
<dbReference type="RefSeq" id="WP_284253951.1">
    <property type="nucleotide sequence ID" value="NZ_BAAAQO010000002.1"/>
</dbReference>
<dbReference type="CDD" id="cd19081">
    <property type="entry name" value="AKR_AKR9C1"/>
    <property type="match status" value="1"/>
</dbReference>
<dbReference type="Proteomes" id="UP001157034">
    <property type="component" value="Unassembled WGS sequence"/>
</dbReference>
<protein>
    <submittedName>
        <fullName evidence="2">NADP-dependent aryl-alcohol dehydrogenase</fullName>
    </submittedName>
</protein>
<keyword evidence="3" id="KW-1185">Reference proteome</keyword>
<organism evidence="2 3">
    <name type="scientific">Pseudolysinimonas kribbensis</name>
    <dbReference type="NCBI Taxonomy" id="433641"/>
    <lineage>
        <taxon>Bacteria</taxon>
        <taxon>Bacillati</taxon>
        <taxon>Actinomycetota</taxon>
        <taxon>Actinomycetes</taxon>
        <taxon>Micrococcales</taxon>
        <taxon>Microbacteriaceae</taxon>
        <taxon>Pseudolysinimonas</taxon>
    </lineage>
</organism>
<accession>A0ABQ6K3A4</accession>
<name>A0ABQ6K3A4_9MICO</name>
<evidence type="ECO:0000313" key="2">
    <source>
        <dbReference type="EMBL" id="GMA95115.1"/>
    </source>
</evidence>
<sequence length="309" mass="32633">MTSLDLGPLVLGGNTFGWTSDRDQSFAVLDAFVAAGGRAIDTADVYSRWAPGNSGGESETIIGEWLASRGRRDDVVIATKVFSLPARPGLSPENVRGAVDDSLRRLQTDRIDLYFAHRDDPEVAQADYVGVFDELVREGKILEAGASNFTAERLRSAVEIARSAGFAGFTVAQDPYNLVNRAIESTLVPTLLELGVVETPYSALASGFLSGKYRPGVAVDSARAAGASTHLDDPANLALLELVDTIAAARSVSPAAVALAWLRGRPAVAAPIASARTPQQLTALAESFGLELSSDEVDRLDGRMASTLT</sequence>
<feature type="domain" description="NADP-dependent oxidoreductase" evidence="1">
    <location>
        <begin position="8"/>
        <end position="301"/>
    </location>
</feature>
<dbReference type="EMBL" id="BSVB01000001">
    <property type="protein sequence ID" value="GMA95115.1"/>
    <property type="molecule type" value="Genomic_DNA"/>
</dbReference>
<reference evidence="3" key="1">
    <citation type="journal article" date="2019" name="Int. J. Syst. Evol. Microbiol.">
        <title>The Global Catalogue of Microorganisms (GCM) 10K type strain sequencing project: providing services to taxonomists for standard genome sequencing and annotation.</title>
        <authorList>
            <consortium name="The Broad Institute Genomics Platform"/>
            <consortium name="The Broad Institute Genome Sequencing Center for Infectious Disease"/>
            <person name="Wu L."/>
            <person name="Ma J."/>
        </authorList>
    </citation>
    <scope>NUCLEOTIDE SEQUENCE [LARGE SCALE GENOMIC DNA]</scope>
    <source>
        <strain evidence="3">NBRC 108894</strain>
    </source>
</reference>
<evidence type="ECO:0000313" key="3">
    <source>
        <dbReference type="Proteomes" id="UP001157034"/>
    </source>
</evidence>
<proteinExistence type="predicted"/>
<dbReference type="InterPro" id="IPR036812">
    <property type="entry name" value="NAD(P)_OxRdtase_dom_sf"/>
</dbReference>
<dbReference type="InterPro" id="IPR050523">
    <property type="entry name" value="AKR_Detox_Biosynth"/>
</dbReference>
<evidence type="ECO:0000259" key="1">
    <source>
        <dbReference type="Pfam" id="PF00248"/>
    </source>
</evidence>
<comment type="caution">
    <text evidence="2">The sequence shown here is derived from an EMBL/GenBank/DDBJ whole genome shotgun (WGS) entry which is preliminary data.</text>
</comment>
<dbReference type="Pfam" id="PF00248">
    <property type="entry name" value="Aldo_ket_red"/>
    <property type="match status" value="1"/>
</dbReference>
<gene>
    <name evidence="2" type="ORF">GCM10025881_19390</name>
</gene>
<dbReference type="InterPro" id="IPR023210">
    <property type="entry name" value="NADP_OxRdtase_dom"/>
</dbReference>